<keyword evidence="6 7" id="KW-0472">Membrane</keyword>
<name>A0ABP2YN17_TRESO</name>
<organism evidence="9 10">
    <name type="scientific">Treponema socranskii subsp. socranskii VPI DR56BR1116 = ATCC 35536</name>
    <dbReference type="NCBI Taxonomy" id="1125725"/>
    <lineage>
        <taxon>Bacteria</taxon>
        <taxon>Pseudomonadati</taxon>
        <taxon>Spirochaetota</taxon>
        <taxon>Spirochaetia</taxon>
        <taxon>Spirochaetales</taxon>
        <taxon>Treponemataceae</taxon>
        <taxon>Treponema</taxon>
    </lineage>
</organism>
<reference evidence="9 10" key="1">
    <citation type="submission" date="2013-08" db="EMBL/GenBank/DDBJ databases">
        <authorList>
            <person name="Durkin A.S."/>
            <person name="Haft D.R."/>
            <person name="McCorrison J."/>
            <person name="Torralba M."/>
            <person name="Gillis M."/>
            <person name="Haft D.H."/>
            <person name="Methe B."/>
            <person name="Sutton G."/>
            <person name="Nelson K.E."/>
        </authorList>
    </citation>
    <scope>NUCLEOTIDE SEQUENCE [LARGE SCALE GENOMIC DNA]</scope>
    <source>
        <strain evidence="9 10">ATCC 35536</strain>
    </source>
</reference>
<feature type="transmembrane region" description="Helical" evidence="7">
    <location>
        <begin position="303"/>
        <end position="328"/>
    </location>
</feature>
<feature type="transmembrane region" description="Helical" evidence="7">
    <location>
        <begin position="6"/>
        <end position="37"/>
    </location>
</feature>
<sequence length="429" mass="46085">MVPIMSITVFVLAVLLMIIGCPILVSIGLSSILAIFFYHPVPLISIPQLMFSGMESYVLVAIPFFILAGVMMETCGVAKHLINFCKAQVSWARGGLGAVNILASFIFGGISGSSVADTVSIGSIMIPEMVEDGYSKEYSAAITVISSTLSVVVPPSILMIILGGVAELSVSWLLVGGIVPGILMTVSMMVQNNIISRRHSFGHVKKFSFSYLWKTFKRGFLALGAPVIILSGIMTGIVTPTESGAIVFFYTLIISIFYYKTMNWKVLYRSFINGAQITASVVSIIAVSSIFTFILTFEGLPQIAARILLSISTKPIIILMLINVLLLFVGMLIDAGVAIIILAPILFPVILQIGIDPIHFGVLVVLNLAIGLVTPPFGVCLFSVCNVGKISMEDLLKASFPLYGSLLVVLILATFFPSIVLFLPKLIFG</sequence>
<feature type="transmembrane region" description="Helical" evidence="7">
    <location>
        <begin position="138"/>
        <end position="166"/>
    </location>
</feature>
<feature type="transmembrane region" description="Helical" evidence="7">
    <location>
        <begin position="216"/>
        <end position="237"/>
    </location>
</feature>
<gene>
    <name evidence="9" type="ORF">HMPREF0860_1672</name>
</gene>
<dbReference type="RefSeq" id="WP_021495505.1">
    <property type="nucleotide sequence ID" value="NZ_AVQI01000022.1"/>
</dbReference>
<evidence type="ECO:0000256" key="5">
    <source>
        <dbReference type="ARBA" id="ARBA00022989"/>
    </source>
</evidence>
<dbReference type="InterPro" id="IPR004681">
    <property type="entry name" value="TRAP_DctM"/>
</dbReference>
<proteinExistence type="predicted"/>
<evidence type="ECO:0000256" key="1">
    <source>
        <dbReference type="ARBA" id="ARBA00004429"/>
    </source>
</evidence>
<dbReference type="PANTHER" id="PTHR33362">
    <property type="entry name" value="SIALIC ACID TRAP TRANSPORTER PERMEASE PROTEIN SIAT-RELATED"/>
    <property type="match status" value="1"/>
</dbReference>
<dbReference type="PIRSF" id="PIRSF006066">
    <property type="entry name" value="HI0050"/>
    <property type="match status" value="1"/>
</dbReference>
<feature type="transmembrane region" description="Helical" evidence="7">
    <location>
        <begin position="243"/>
        <end position="259"/>
    </location>
</feature>
<dbReference type="Proteomes" id="UP000016646">
    <property type="component" value="Unassembled WGS sequence"/>
</dbReference>
<feature type="transmembrane region" description="Helical" evidence="7">
    <location>
        <begin position="57"/>
        <end position="82"/>
    </location>
</feature>
<keyword evidence="2" id="KW-1003">Cell membrane</keyword>
<evidence type="ECO:0000313" key="9">
    <source>
        <dbReference type="EMBL" id="ERK04413.1"/>
    </source>
</evidence>
<feature type="transmembrane region" description="Helical" evidence="7">
    <location>
        <begin position="361"/>
        <end position="388"/>
    </location>
</feature>
<feature type="transmembrane region" description="Helical" evidence="7">
    <location>
        <begin position="172"/>
        <end position="195"/>
    </location>
</feature>
<keyword evidence="10" id="KW-1185">Reference proteome</keyword>
<feature type="domain" description="TRAP C4-dicarboxylate transport system permease DctM subunit" evidence="8">
    <location>
        <begin position="10"/>
        <end position="419"/>
    </location>
</feature>
<feature type="transmembrane region" description="Helical" evidence="7">
    <location>
        <begin position="335"/>
        <end position="355"/>
    </location>
</feature>
<dbReference type="NCBIfam" id="TIGR00786">
    <property type="entry name" value="dctM"/>
    <property type="match status" value="1"/>
</dbReference>
<dbReference type="Pfam" id="PF06808">
    <property type="entry name" value="DctM"/>
    <property type="match status" value="1"/>
</dbReference>
<keyword evidence="4 7" id="KW-0812">Transmembrane</keyword>
<keyword evidence="5 7" id="KW-1133">Transmembrane helix</keyword>
<protein>
    <submittedName>
        <fullName evidence="9">TRAP transporter, DctM subunit</fullName>
    </submittedName>
</protein>
<accession>A0ABP2YN17</accession>
<dbReference type="InterPro" id="IPR010656">
    <property type="entry name" value="DctM"/>
</dbReference>
<feature type="transmembrane region" description="Helical" evidence="7">
    <location>
        <begin position="271"/>
        <end position="297"/>
    </location>
</feature>
<evidence type="ECO:0000256" key="7">
    <source>
        <dbReference type="SAM" id="Phobius"/>
    </source>
</evidence>
<evidence type="ECO:0000256" key="4">
    <source>
        <dbReference type="ARBA" id="ARBA00022692"/>
    </source>
</evidence>
<keyword evidence="3" id="KW-0997">Cell inner membrane</keyword>
<evidence type="ECO:0000256" key="2">
    <source>
        <dbReference type="ARBA" id="ARBA00022475"/>
    </source>
</evidence>
<evidence type="ECO:0000256" key="6">
    <source>
        <dbReference type="ARBA" id="ARBA00023136"/>
    </source>
</evidence>
<evidence type="ECO:0000256" key="3">
    <source>
        <dbReference type="ARBA" id="ARBA00022519"/>
    </source>
</evidence>
<comment type="subcellular location">
    <subcellularLocation>
        <location evidence="1">Cell inner membrane</location>
        <topology evidence="1">Multi-pass membrane protein</topology>
    </subcellularLocation>
</comment>
<dbReference type="EMBL" id="AVQI01000022">
    <property type="protein sequence ID" value="ERK04413.1"/>
    <property type="molecule type" value="Genomic_DNA"/>
</dbReference>
<evidence type="ECO:0000259" key="8">
    <source>
        <dbReference type="Pfam" id="PF06808"/>
    </source>
</evidence>
<comment type="caution">
    <text evidence="9">The sequence shown here is derived from an EMBL/GenBank/DDBJ whole genome shotgun (WGS) entry which is preliminary data.</text>
</comment>
<feature type="transmembrane region" description="Helical" evidence="7">
    <location>
        <begin position="400"/>
        <end position="423"/>
    </location>
</feature>
<evidence type="ECO:0000313" key="10">
    <source>
        <dbReference type="Proteomes" id="UP000016646"/>
    </source>
</evidence>